<dbReference type="OrthoDB" id="3204049at2759"/>
<organism evidence="1 2">
    <name type="scientific">Penicillium nordicum</name>
    <dbReference type="NCBI Taxonomy" id="229535"/>
    <lineage>
        <taxon>Eukaryota</taxon>
        <taxon>Fungi</taxon>
        <taxon>Dikarya</taxon>
        <taxon>Ascomycota</taxon>
        <taxon>Pezizomycotina</taxon>
        <taxon>Eurotiomycetes</taxon>
        <taxon>Eurotiomycetidae</taxon>
        <taxon>Eurotiales</taxon>
        <taxon>Aspergillaceae</taxon>
        <taxon>Penicillium</taxon>
    </lineage>
</organism>
<dbReference type="EMBL" id="LHQQ01000245">
    <property type="protein sequence ID" value="KOS38579.1"/>
    <property type="molecule type" value="Genomic_DNA"/>
</dbReference>
<comment type="caution">
    <text evidence="1">The sequence shown here is derived from an EMBL/GenBank/DDBJ whole genome shotgun (WGS) entry which is preliminary data.</text>
</comment>
<accession>A0A0N0RXT2</accession>
<proteinExistence type="predicted"/>
<gene>
    <name evidence="1" type="ORF">ACN38_g10605</name>
</gene>
<sequence length="382" mass="43779">MTYLYKSARLHTWIYMVLYHGDHVTSSTGYTIQKCILPLVIITAQIVEIASFVILENQSSQYQSFFCPYSSIRQIHIHHKIPWNTVSSHFAFIKDNRIPKNDLIIHDRLADRQSAEFNHFTRTLISTIEEFSTTERAKYPHPTALPTSGPLYDSSILPAIEEKYQLGPHDTNSVVSNPLCKEFQDFDYWINEALYSPSPGYSADAVKMLVISGEMLALLRLANHKKALLEDLIHLGCGHSFGVEHVADVALEIYMLLNIAASVKANAKPGSVNATGYLTETRPFGRFVGWGLGDFDYPAQNIPHRLFWNAKGIHDDFSSWDPLSLQSDDERREMKEYLKMCFELLYRYDLLMREIGRDPEWNERILGLLHIISCIMINGHIH</sequence>
<dbReference type="AlphaFoldDB" id="A0A0N0RXT2"/>
<reference evidence="1 2" key="1">
    <citation type="submission" date="2015-08" db="EMBL/GenBank/DDBJ databases">
        <title>Genome sequencing of Penicillium nordicum.</title>
        <authorList>
            <person name="Nguyen H.D."/>
            <person name="Seifert K.A."/>
        </authorList>
    </citation>
    <scope>NUCLEOTIDE SEQUENCE [LARGE SCALE GENOMIC DNA]</scope>
    <source>
        <strain evidence="1 2">DAOMC 185683</strain>
    </source>
</reference>
<dbReference type="Proteomes" id="UP000037696">
    <property type="component" value="Unassembled WGS sequence"/>
</dbReference>
<keyword evidence="2" id="KW-1185">Reference proteome</keyword>
<name>A0A0N0RXT2_9EURO</name>
<protein>
    <submittedName>
        <fullName evidence="1">Uncharacterized protein</fullName>
    </submittedName>
</protein>
<evidence type="ECO:0000313" key="1">
    <source>
        <dbReference type="EMBL" id="KOS38579.1"/>
    </source>
</evidence>
<evidence type="ECO:0000313" key="2">
    <source>
        <dbReference type="Proteomes" id="UP000037696"/>
    </source>
</evidence>